<reference evidence="5 6" key="1">
    <citation type="submission" date="2019-03" db="EMBL/GenBank/DDBJ databases">
        <title>Genomic Encyclopedia of Type Strains, Phase IV (KMG-IV): sequencing the most valuable type-strain genomes for metagenomic binning, comparative biology and taxonomic classification.</title>
        <authorList>
            <person name="Goeker M."/>
        </authorList>
    </citation>
    <scope>NUCLEOTIDE SEQUENCE [LARGE SCALE GENOMIC DNA]</scope>
    <source>
        <strain evidence="5 6">DSM 16998</strain>
    </source>
</reference>
<dbReference type="SMART" id="SM00052">
    <property type="entry name" value="EAL"/>
    <property type="match status" value="1"/>
</dbReference>
<evidence type="ECO:0000259" key="2">
    <source>
        <dbReference type="PROSITE" id="PS50112"/>
    </source>
</evidence>
<dbReference type="InterPro" id="IPR000160">
    <property type="entry name" value="GGDEF_dom"/>
</dbReference>
<accession>A0A4R6QSU1</accession>
<dbReference type="Pfam" id="PF13426">
    <property type="entry name" value="PAS_9"/>
    <property type="match status" value="1"/>
</dbReference>
<comment type="catalytic activity">
    <reaction evidence="1">
        <text>3',3'-c-di-GMP + H2O = 5'-phosphoguanylyl(3'-&gt;5')guanosine + H(+)</text>
        <dbReference type="Rhea" id="RHEA:24902"/>
        <dbReference type="ChEBI" id="CHEBI:15377"/>
        <dbReference type="ChEBI" id="CHEBI:15378"/>
        <dbReference type="ChEBI" id="CHEBI:58754"/>
        <dbReference type="ChEBI" id="CHEBI:58805"/>
        <dbReference type="EC" id="3.1.4.52"/>
    </reaction>
    <physiologicalReaction direction="left-to-right" evidence="1">
        <dbReference type="Rhea" id="RHEA:24903"/>
    </physiologicalReaction>
</comment>
<proteinExistence type="predicted"/>
<evidence type="ECO:0000256" key="1">
    <source>
        <dbReference type="ARBA" id="ARBA00051114"/>
    </source>
</evidence>
<dbReference type="InterPro" id="IPR029787">
    <property type="entry name" value="Nucleotide_cyclase"/>
</dbReference>
<feature type="domain" description="PAS" evidence="2">
    <location>
        <begin position="17"/>
        <end position="74"/>
    </location>
</feature>
<feature type="domain" description="EAL" evidence="3">
    <location>
        <begin position="443"/>
        <end position="696"/>
    </location>
</feature>
<dbReference type="Pfam" id="PF00563">
    <property type="entry name" value="EAL"/>
    <property type="match status" value="1"/>
</dbReference>
<dbReference type="SUPFAM" id="SSF55073">
    <property type="entry name" value="Nucleotide cyclase"/>
    <property type="match status" value="1"/>
</dbReference>
<name>A0A4R6QSU1_9BURK</name>
<keyword evidence="6" id="KW-1185">Reference proteome</keyword>
<dbReference type="SUPFAM" id="SSF55785">
    <property type="entry name" value="PYP-like sensor domain (PAS domain)"/>
    <property type="match status" value="2"/>
</dbReference>
<protein>
    <submittedName>
        <fullName evidence="5">Diguanylate cyclase (GGDEF)-like protein</fullName>
    </submittedName>
</protein>
<evidence type="ECO:0000259" key="3">
    <source>
        <dbReference type="PROSITE" id="PS50883"/>
    </source>
</evidence>
<dbReference type="AlphaFoldDB" id="A0A4R6QSU1"/>
<dbReference type="InterPro" id="IPR043128">
    <property type="entry name" value="Rev_trsase/Diguanyl_cyclase"/>
</dbReference>
<dbReference type="InterPro" id="IPR035965">
    <property type="entry name" value="PAS-like_dom_sf"/>
</dbReference>
<evidence type="ECO:0000313" key="6">
    <source>
        <dbReference type="Proteomes" id="UP000295361"/>
    </source>
</evidence>
<dbReference type="Gene3D" id="3.20.20.450">
    <property type="entry name" value="EAL domain"/>
    <property type="match status" value="1"/>
</dbReference>
<dbReference type="InterPro" id="IPR035919">
    <property type="entry name" value="EAL_sf"/>
</dbReference>
<comment type="caution">
    <text evidence="5">The sequence shown here is derived from an EMBL/GenBank/DDBJ whole genome shotgun (WGS) entry which is preliminary data.</text>
</comment>
<dbReference type="CDD" id="cd01949">
    <property type="entry name" value="GGDEF"/>
    <property type="match status" value="1"/>
</dbReference>
<dbReference type="Pfam" id="PF00990">
    <property type="entry name" value="GGDEF"/>
    <property type="match status" value="1"/>
</dbReference>
<dbReference type="NCBIfam" id="TIGR00254">
    <property type="entry name" value="GGDEF"/>
    <property type="match status" value="1"/>
</dbReference>
<dbReference type="InterPro" id="IPR001633">
    <property type="entry name" value="EAL_dom"/>
</dbReference>
<dbReference type="PANTHER" id="PTHR44757:SF2">
    <property type="entry name" value="BIOFILM ARCHITECTURE MAINTENANCE PROTEIN MBAA"/>
    <property type="match status" value="1"/>
</dbReference>
<evidence type="ECO:0000313" key="5">
    <source>
        <dbReference type="EMBL" id="TDP73218.1"/>
    </source>
</evidence>
<sequence>MTFGAVSQVALGDRPGVLSRWAPLIGALLEAVWLVDAASLKIIALNAPGARMLGMDSSELLGVSVESLVCTPEDMMFWSQVSAGATEALFSDTLLRHKDGHTVWVTRRISHLPPAADEPGAGHWLVALHDQTRQRQSEDERETLLAELRATLESTADGILVTDLAGRMRSFNQRFASLWSIPDDLLVEKNDEAVQAWMRRSVTESSAYNIRLAAIQDAPLMQASDVIKLHCGRVLERVSLPQWSKGRPIGRVYSFRDLSEKLAASQRIEELSHTDALTGLPNRRALSERIDYAVAMARREGSGFGLLSINLDRFKQINDTLGHSFGDRVLVEVTERIKRSLREVDTVARLGGDEFALLVHQADPRGAEATARRVLDSMVKPFTLDKLSFTVTASIGIALYPSDGTNTDEMLASADRAMHRAKESGRAGFRFHQPRKDVDLLSRMRLDHSMRQALKEGQFRLHYQPQVDLDYGRVIGAEALIRWRDPVRGEISPAEFIPVAEDSGFIIAIGDWVLHEAVRQAALWQRRGAFMPVSVNVSALQFQQPRFVEHVADVLLAAGLPAALLELELTESILVHDAHEALQRLQGLADLGVRLAIDDFGTGYSSLGYLKRFPIQRLKIDRSFVKGLPDDASDVGIANAIIQMGRALKLQVIAEGVETVAQREFLAQAGCHEFQGFLYAPALDVASFEQRVFAPPRIKPPASLRMMRHANGV</sequence>
<organism evidence="5 6">
    <name type="scientific">Roseateles toxinivorans</name>
    <dbReference type="NCBI Taxonomy" id="270368"/>
    <lineage>
        <taxon>Bacteria</taxon>
        <taxon>Pseudomonadati</taxon>
        <taxon>Pseudomonadota</taxon>
        <taxon>Betaproteobacteria</taxon>
        <taxon>Burkholderiales</taxon>
        <taxon>Sphaerotilaceae</taxon>
        <taxon>Roseateles</taxon>
    </lineage>
</organism>
<dbReference type="Proteomes" id="UP000295361">
    <property type="component" value="Unassembled WGS sequence"/>
</dbReference>
<dbReference type="InParanoid" id="A0A4R6QSU1"/>
<dbReference type="Pfam" id="PF13188">
    <property type="entry name" value="PAS_8"/>
    <property type="match status" value="1"/>
</dbReference>
<dbReference type="PROSITE" id="PS50112">
    <property type="entry name" value="PAS"/>
    <property type="match status" value="1"/>
</dbReference>
<dbReference type="InterPro" id="IPR000014">
    <property type="entry name" value="PAS"/>
</dbReference>
<dbReference type="PROSITE" id="PS50883">
    <property type="entry name" value="EAL"/>
    <property type="match status" value="1"/>
</dbReference>
<dbReference type="EMBL" id="SNXS01000002">
    <property type="protein sequence ID" value="TDP73218.1"/>
    <property type="molecule type" value="Genomic_DNA"/>
</dbReference>
<dbReference type="Gene3D" id="3.30.70.270">
    <property type="match status" value="1"/>
</dbReference>
<evidence type="ECO:0000259" key="4">
    <source>
        <dbReference type="PROSITE" id="PS50887"/>
    </source>
</evidence>
<dbReference type="RefSeq" id="WP_243748248.1">
    <property type="nucleotide sequence ID" value="NZ_SNXS01000002.1"/>
</dbReference>
<dbReference type="CDD" id="cd01948">
    <property type="entry name" value="EAL"/>
    <property type="match status" value="1"/>
</dbReference>
<dbReference type="FunFam" id="3.30.70.270:FF:000001">
    <property type="entry name" value="Diguanylate cyclase domain protein"/>
    <property type="match status" value="1"/>
</dbReference>
<dbReference type="PROSITE" id="PS50887">
    <property type="entry name" value="GGDEF"/>
    <property type="match status" value="1"/>
</dbReference>
<dbReference type="Gene3D" id="3.30.450.20">
    <property type="entry name" value="PAS domain"/>
    <property type="match status" value="2"/>
</dbReference>
<dbReference type="FunFam" id="3.20.20.450:FF:000001">
    <property type="entry name" value="Cyclic di-GMP phosphodiesterase yahA"/>
    <property type="match status" value="1"/>
</dbReference>
<dbReference type="GO" id="GO:0071732">
    <property type="term" value="P:cellular response to nitric oxide"/>
    <property type="evidence" value="ECO:0007669"/>
    <property type="project" value="UniProtKB-ARBA"/>
</dbReference>
<dbReference type="SMART" id="SM00267">
    <property type="entry name" value="GGDEF"/>
    <property type="match status" value="1"/>
</dbReference>
<feature type="domain" description="GGDEF" evidence="4">
    <location>
        <begin position="302"/>
        <end position="434"/>
    </location>
</feature>
<gene>
    <name evidence="5" type="ORF">DES47_102965</name>
</gene>
<dbReference type="PANTHER" id="PTHR44757">
    <property type="entry name" value="DIGUANYLATE CYCLASE DGCP"/>
    <property type="match status" value="1"/>
</dbReference>
<dbReference type="SUPFAM" id="SSF141868">
    <property type="entry name" value="EAL domain-like"/>
    <property type="match status" value="1"/>
</dbReference>
<dbReference type="SMART" id="SM00091">
    <property type="entry name" value="PAS"/>
    <property type="match status" value="2"/>
</dbReference>
<dbReference type="GO" id="GO:0071111">
    <property type="term" value="F:cyclic-guanylate-specific phosphodiesterase activity"/>
    <property type="evidence" value="ECO:0007669"/>
    <property type="project" value="UniProtKB-EC"/>
</dbReference>
<dbReference type="InterPro" id="IPR052155">
    <property type="entry name" value="Biofilm_reg_signaling"/>
</dbReference>